<keyword evidence="1" id="KW-0812">Transmembrane</keyword>
<evidence type="ECO:0000313" key="4">
    <source>
        <dbReference type="Proteomes" id="UP000807306"/>
    </source>
</evidence>
<organism evidence="3 4">
    <name type="scientific">Crepidotus variabilis</name>
    <dbReference type="NCBI Taxonomy" id="179855"/>
    <lineage>
        <taxon>Eukaryota</taxon>
        <taxon>Fungi</taxon>
        <taxon>Dikarya</taxon>
        <taxon>Basidiomycota</taxon>
        <taxon>Agaricomycotina</taxon>
        <taxon>Agaricomycetes</taxon>
        <taxon>Agaricomycetidae</taxon>
        <taxon>Agaricales</taxon>
        <taxon>Agaricineae</taxon>
        <taxon>Crepidotaceae</taxon>
        <taxon>Crepidotus</taxon>
    </lineage>
</organism>
<dbReference type="OrthoDB" id="2803252at2759"/>
<dbReference type="PANTHER" id="PTHR40465:SF1">
    <property type="entry name" value="DUF6534 DOMAIN-CONTAINING PROTEIN"/>
    <property type="match status" value="1"/>
</dbReference>
<keyword evidence="4" id="KW-1185">Reference proteome</keyword>
<keyword evidence="1" id="KW-0472">Membrane</keyword>
<feature type="transmembrane region" description="Helical" evidence="1">
    <location>
        <begin position="109"/>
        <end position="132"/>
    </location>
</feature>
<feature type="domain" description="DUF6534" evidence="2">
    <location>
        <begin position="275"/>
        <end position="351"/>
    </location>
</feature>
<feature type="transmembrane region" description="Helical" evidence="1">
    <location>
        <begin position="144"/>
        <end position="165"/>
    </location>
</feature>
<feature type="transmembrane region" description="Helical" evidence="1">
    <location>
        <begin position="310"/>
        <end position="329"/>
    </location>
</feature>
<comment type="caution">
    <text evidence="3">The sequence shown here is derived from an EMBL/GenBank/DDBJ whole genome shotgun (WGS) entry which is preliminary data.</text>
</comment>
<dbReference type="PANTHER" id="PTHR40465">
    <property type="entry name" value="CHROMOSOME 1, WHOLE GENOME SHOTGUN SEQUENCE"/>
    <property type="match status" value="1"/>
</dbReference>
<sequence>MKQRSGVPTEEKLSMGEYSIGEKTSSLMELARSAKKLHTRTVPISSPLLVHIHAMCSGQRVGQINLIIPEVAHNDANAVIPLPVNLPSYTETCQDPNYPVKIKPTYAGIYGSILCANLIALCLYGMGALMVLQYFGRHATHDTALIKMIIMVLVGVSTLQTIFSSHQIYDAFITKHGDLALLDQIVFSVPGIWLCSYFSAFVAQSFFCSRIWHVGSRMKNRARFFIIPALLLSLLQLGTGTAQASIMYIDKTYSKLSMNTTLLIQTTAIQGVATALSDIIISATLCYIFNANRSPMGRTNSMINKLITYTINRALATSFCAVSSVILFYFCSGTYYFMIPLFATTHFYLISAI</sequence>
<dbReference type="EMBL" id="MU157921">
    <property type="protein sequence ID" value="KAF9523282.1"/>
    <property type="molecule type" value="Genomic_DNA"/>
</dbReference>
<protein>
    <recommendedName>
        <fullName evidence="2">DUF6534 domain-containing protein</fullName>
    </recommendedName>
</protein>
<reference evidence="3" key="1">
    <citation type="submission" date="2020-11" db="EMBL/GenBank/DDBJ databases">
        <authorList>
            <consortium name="DOE Joint Genome Institute"/>
            <person name="Ahrendt S."/>
            <person name="Riley R."/>
            <person name="Andreopoulos W."/>
            <person name="Labutti K."/>
            <person name="Pangilinan J."/>
            <person name="Ruiz-Duenas F.J."/>
            <person name="Barrasa J.M."/>
            <person name="Sanchez-Garcia M."/>
            <person name="Camarero S."/>
            <person name="Miyauchi S."/>
            <person name="Serrano A."/>
            <person name="Linde D."/>
            <person name="Babiker R."/>
            <person name="Drula E."/>
            <person name="Ayuso-Fernandez I."/>
            <person name="Pacheco R."/>
            <person name="Padilla G."/>
            <person name="Ferreira P."/>
            <person name="Barriuso J."/>
            <person name="Kellner H."/>
            <person name="Castanera R."/>
            <person name="Alfaro M."/>
            <person name="Ramirez L."/>
            <person name="Pisabarro A.G."/>
            <person name="Kuo A."/>
            <person name="Tritt A."/>
            <person name="Lipzen A."/>
            <person name="He G."/>
            <person name="Yan M."/>
            <person name="Ng V."/>
            <person name="Cullen D."/>
            <person name="Martin F."/>
            <person name="Rosso M.-N."/>
            <person name="Henrissat B."/>
            <person name="Hibbett D."/>
            <person name="Martinez A.T."/>
            <person name="Grigoriev I.V."/>
        </authorList>
    </citation>
    <scope>NUCLEOTIDE SEQUENCE</scope>
    <source>
        <strain evidence="3">CBS 506.95</strain>
    </source>
</reference>
<evidence type="ECO:0000256" key="1">
    <source>
        <dbReference type="SAM" id="Phobius"/>
    </source>
</evidence>
<feature type="transmembrane region" description="Helical" evidence="1">
    <location>
        <begin position="269"/>
        <end position="289"/>
    </location>
</feature>
<dbReference type="Proteomes" id="UP000807306">
    <property type="component" value="Unassembled WGS sequence"/>
</dbReference>
<feature type="transmembrane region" description="Helical" evidence="1">
    <location>
        <begin position="185"/>
        <end position="203"/>
    </location>
</feature>
<name>A0A9P6E675_9AGAR</name>
<feature type="transmembrane region" description="Helical" evidence="1">
    <location>
        <begin position="335"/>
        <end position="352"/>
    </location>
</feature>
<dbReference type="AlphaFoldDB" id="A0A9P6E675"/>
<evidence type="ECO:0000259" key="2">
    <source>
        <dbReference type="Pfam" id="PF20152"/>
    </source>
</evidence>
<accession>A0A9P6E675</accession>
<dbReference type="InterPro" id="IPR045339">
    <property type="entry name" value="DUF6534"/>
</dbReference>
<feature type="transmembrane region" description="Helical" evidence="1">
    <location>
        <begin position="224"/>
        <end position="249"/>
    </location>
</feature>
<keyword evidence="1" id="KW-1133">Transmembrane helix</keyword>
<proteinExistence type="predicted"/>
<gene>
    <name evidence="3" type="ORF">CPB83DRAFT_697189</name>
</gene>
<evidence type="ECO:0000313" key="3">
    <source>
        <dbReference type="EMBL" id="KAF9523282.1"/>
    </source>
</evidence>
<dbReference type="Pfam" id="PF20152">
    <property type="entry name" value="DUF6534"/>
    <property type="match status" value="1"/>
</dbReference>